<keyword evidence="3" id="KW-0539">Nucleus</keyword>
<evidence type="ECO:0000256" key="3">
    <source>
        <dbReference type="ARBA" id="ARBA00023242"/>
    </source>
</evidence>
<organism evidence="6 7">
    <name type="scientific">Paraglomus brasilianum</name>
    <dbReference type="NCBI Taxonomy" id="144538"/>
    <lineage>
        <taxon>Eukaryota</taxon>
        <taxon>Fungi</taxon>
        <taxon>Fungi incertae sedis</taxon>
        <taxon>Mucoromycota</taxon>
        <taxon>Glomeromycotina</taxon>
        <taxon>Glomeromycetes</taxon>
        <taxon>Paraglomerales</taxon>
        <taxon>Paraglomeraceae</taxon>
        <taxon>Paraglomus</taxon>
    </lineage>
</organism>
<accession>A0A9N9C550</accession>
<dbReference type="PANTHER" id="PTHR13000">
    <property type="entry name" value="NUCLEOPORIN P54"/>
    <property type="match status" value="1"/>
</dbReference>
<dbReference type="GO" id="GO:0006607">
    <property type="term" value="P:NLS-bearing protein import into nucleus"/>
    <property type="evidence" value="ECO:0007669"/>
    <property type="project" value="TreeGrafter"/>
</dbReference>
<reference evidence="6" key="1">
    <citation type="submission" date="2021-06" db="EMBL/GenBank/DDBJ databases">
        <authorList>
            <person name="Kallberg Y."/>
            <person name="Tangrot J."/>
            <person name="Rosling A."/>
        </authorList>
    </citation>
    <scope>NUCLEOTIDE SEQUENCE</scope>
    <source>
        <strain evidence="6">BR232B</strain>
    </source>
</reference>
<dbReference type="GO" id="GO:0017056">
    <property type="term" value="F:structural constituent of nuclear pore"/>
    <property type="evidence" value="ECO:0007669"/>
    <property type="project" value="TreeGrafter"/>
</dbReference>
<name>A0A9N9C550_9GLOM</name>
<dbReference type="Pfam" id="PF13874">
    <property type="entry name" value="Nup54"/>
    <property type="match status" value="1"/>
</dbReference>
<dbReference type="InterPro" id="IPR025712">
    <property type="entry name" value="Nup54_alpha-helical_dom"/>
</dbReference>
<proteinExistence type="predicted"/>
<dbReference type="PANTHER" id="PTHR13000:SF0">
    <property type="entry name" value="NUCLEOPORIN P54"/>
    <property type="match status" value="1"/>
</dbReference>
<evidence type="ECO:0000256" key="4">
    <source>
        <dbReference type="SAM" id="MobiDB-lite"/>
    </source>
</evidence>
<feature type="compositionally biased region" description="Polar residues" evidence="4">
    <location>
        <begin position="8"/>
        <end position="30"/>
    </location>
</feature>
<gene>
    <name evidence="6" type="ORF">PBRASI_LOCUS7128</name>
</gene>
<sequence length="545" mass="57449">MAFPSFGGFNSSTQSQQPTFGFASTQSSFSFGAQQPQQPTFGAFGQGGQGGVQGGFGFGQSTAPTFGGGAFGAGSKTQGTGYGFGGLQGQQGQQAQTQGTYGFGGGFQANTTAAPAFNAFGQTRTTTPAFGGFGGYGNTNTKPTTSFTFNQQSQQPLGMFGAQQTQSAFTGYGGAAATTSAPTFGGFGGFGGSSASVGAGLSGGFGGYGGFGASTSTASGSAFPSAFGQTTAATTFSFNPTQSSGLAPASSAFSFNTPGLGFGGAGAFGNKSGFGVGSGFGQNRTTGTFGMGVQQPQTVYEQLRSIINSWDPKNPESKFQTYLYNMVHPNEAAQHIPPTDRPRKLWDEAQANNPDRTCLVPALMTNFEDLQKRLAHQESAATTCKATIDKLGKEIDQMEETHNLQTLITLENYKRKYMQLTQRIISLQLKHLRNTPVSVEEQQLQAEVEKLNHDLKGPSQKVSQLKMQCSIMKTQMMPSGGIKQKYEVVDEREMEALVKVLTEEQTGIAHVIETVQKDLDDVQKMSNELIGEQMGTNMITDNVSR</sequence>
<feature type="region of interest" description="Disordered" evidence="4">
    <location>
        <begin position="1"/>
        <end position="49"/>
    </location>
</feature>
<comment type="subcellular location">
    <subcellularLocation>
        <location evidence="1">Nucleus</location>
    </subcellularLocation>
</comment>
<dbReference type="GO" id="GO:0006999">
    <property type="term" value="P:nuclear pore organization"/>
    <property type="evidence" value="ECO:0007669"/>
    <property type="project" value="TreeGrafter"/>
</dbReference>
<dbReference type="OrthoDB" id="6162375at2759"/>
<evidence type="ECO:0000313" key="6">
    <source>
        <dbReference type="EMBL" id="CAG8591098.1"/>
    </source>
</evidence>
<dbReference type="InterPro" id="IPR024864">
    <property type="entry name" value="Nup54/Nup57/Nup44"/>
</dbReference>
<dbReference type="AlphaFoldDB" id="A0A9N9C550"/>
<dbReference type="Gene3D" id="1.20.5.490">
    <property type="entry name" value="Single helix bin"/>
    <property type="match status" value="1"/>
</dbReference>
<dbReference type="GO" id="GO:0044613">
    <property type="term" value="C:nuclear pore central transport channel"/>
    <property type="evidence" value="ECO:0007669"/>
    <property type="project" value="TreeGrafter"/>
</dbReference>
<evidence type="ECO:0000259" key="5">
    <source>
        <dbReference type="Pfam" id="PF13874"/>
    </source>
</evidence>
<comment type="caution">
    <text evidence="6">The sequence shown here is derived from an EMBL/GenBank/DDBJ whole genome shotgun (WGS) entry which is preliminary data.</text>
</comment>
<dbReference type="Proteomes" id="UP000789739">
    <property type="component" value="Unassembled WGS sequence"/>
</dbReference>
<feature type="domain" description="Nucleoporin Nup54 alpha-helical" evidence="5">
    <location>
        <begin position="338"/>
        <end position="464"/>
    </location>
</feature>
<evidence type="ECO:0000313" key="7">
    <source>
        <dbReference type="Proteomes" id="UP000789739"/>
    </source>
</evidence>
<feature type="compositionally biased region" description="Low complexity" evidence="4">
    <location>
        <begin position="31"/>
        <end position="43"/>
    </location>
</feature>
<protein>
    <submittedName>
        <fullName evidence="6">3642_t:CDS:1</fullName>
    </submittedName>
</protein>
<dbReference type="GO" id="GO:0036228">
    <property type="term" value="P:protein localization to nuclear inner membrane"/>
    <property type="evidence" value="ECO:0007669"/>
    <property type="project" value="TreeGrafter"/>
</dbReference>
<keyword evidence="7" id="KW-1185">Reference proteome</keyword>
<evidence type="ECO:0000256" key="1">
    <source>
        <dbReference type="ARBA" id="ARBA00004123"/>
    </source>
</evidence>
<evidence type="ECO:0000256" key="2">
    <source>
        <dbReference type="ARBA" id="ARBA00022448"/>
    </source>
</evidence>
<keyword evidence="2" id="KW-0813">Transport</keyword>
<dbReference type="EMBL" id="CAJVPI010001043">
    <property type="protein sequence ID" value="CAG8591098.1"/>
    <property type="molecule type" value="Genomic_DNA"/>
</dbReference>